<dbReference type="Proteomes" id="UP000315842">
    <property type="component" value="Unassembled WGS sequence"/>
</dbReference>
<sequence length="176" mass="18836">MPKPPPAITLVDAKEFLKISSDSTDVELLGFIEAATAAWVKRVGPVLPQQFVDTIGLPRPGLPLTKAPVISVESVTVDGVELAPTRWELDPDAGVIDVDGGLTGRRASVHYTAGYAPDDVPADLLLGVKLLLRHLWRTQRGAAKAAGGGEEETSASFLWPNRVEEIARDYRLAGFA</sequence>
<accession>A0A4Y3KAE5</accession>
<organism evidence="1 2">
    <name type="scientific">Cellulomonas uda</name>
    <dbReference type="NCBI Taxonomy" id="1714"/>
    <lineage>
        <taxon>Bacteria</taxon>
        <taxon>Bacillati</taxon>
        <taxon>Actinomycetota</taxon>
        <taxon>Actinomycetes</taxon>
        <taxon>Micrococcales</taxon>
        <taxon>Cellulomonadaceae</taxon>
        <taxon>Cellulomonas</taxon>
    </lineage>
</organism>
<dbReference type="RefSeq" id="WP_141318260.1">
    <property type="nucleotide sequence ID" value="NZ_BJLP01000004.1"/>
</dbReference>
<gene>
    <name evidence="1" type="ORF">CUD01_03820</name>
</gene>
<keyword evidence="2" id="KW-1185">Reference proteome</keyword>
<reference evidence="1 2" key="1">
    <citation type="submission" date="2019-06" db="EMBL/GenBank/DDBJ databases">
        <title>Whole genome shotgun sequence of Cellulomonas uda NBRC 3747.</title>
        <authorList>
            <person name="Hosoyama A."/>
            <person name="Uohara A."/>
            <person name="Ohji S."/>
            <person name="Ichikawa N."/>
        </authorList>
    </citation>
    <scope>NUCLEOTIDE SEQUENCE [LARGE SCALE GENOMIC DNA]</scope>
    <source>
        <strain evidence="1 2">NBRC 3747</strain>
    </source>
</reference>
<dbReference type="EMBL" id="BJLP01000004">
    <property type="protein sequence ID" value="GEA79938.1"/>
    <property type="molecule type" value="Genomic_DNA"/>
</dbReference>
<comment type="caution">
    <text evidence="1">The sequence shown here is derived from an EMBL/GenBank/DDBJ whole genome shotgun (WGS) entry which is preliminary data.</text>
</comment>
<dbReference type="CDD" id="cd08054">
    <property type="entry name" value="gp6"/>
    <property type="match status" value="1"/>
</dbReference>
<protein>
    <submittedName>
        <fullName evidence="1">Uncharacterized protein</fullName>
    </submittedName>
</protein>
<proteinExistence type="predicted"/>
<dbReference type="AlphaFoldDB" id="A0A4Y3KAE5"/>
<name>A0A4Y3KAE5_CELUD</name>
<evidence type="ECO:0000313" key="2">
    <source>
        <dbReference type="Proteomes" id="UP000315842"/>
    </source>
</evidence>
<dbReference type="Gene3D" id="1.10.3230.30">
    <property type="entry name" value="Phage gp6-like head-tail connector protein"/>
    <property type="match status" value="1"/>
</dbReference>
<evidence type="ECO:0000313" key="1">
    <source>
        <dbReference type="EMBL" id="GEA79938.1"/>
    </source>
</evidence>